<dbReference type="SMART" id="SM00216">
    <property type="entry name" value="VWD"/>
    <property type="match status" value="1"/>
</dbReference>
<evidence type="ECO:0000256" key="6">
    <source>
        <dbReference type="SAM" id="MobiDB-lite"/>
    </source>
</evidence>
<feature type="compositionally biased region" description="Polar residues" evidence="6">
    <location>
        <begin position="1763"/>
        <end position="1775"/>
    </location>
</feature>
<dbReference type="Gene3D" id="1.25.10.20">
    <property type="entry name" value="Vitellinogen, superhelical"/>
    <property type="match status" value="1"/>
</dbReference>
<feature type="domain" description="VWFD" evidence="9">
    <location>
        <begin position="1531"/>
        <end position="1730"/>
    </location>
</feature>
<evidence type="ECO:0000256" key="2">
    <source>
        <dbReference type="ARBA" id="ARBA00022761"/>
    </source>
</evidence>
<evidence type="ECO:0008006" key="12">
    <source>
        <dbReference type="Google" id="ProtNLM"/>
    </source>
</evidence>
<dbReference type="InterPro" id="IPR011030">
    <property type="entry name" value="Lipovitellin_superhlx_dom"/>
</dbReference>
<dbReference type="SUPFAM" id="SSF48431">
    <property type="entry name" value="Lipovitellin-phosvitin complex, superhelical domain"/>
    <property type="match status" value="1"/>
</dbReference>
<feature type="signal peptide" evidence="7">
    <location>
        <begin position="1"/>
        <end position="19"/>
    </location>
</feature>
<evidence type="ECO:0000259" key="9">
    <source>
        <dbReference type="PROSITE" id="PS51233"/>
    </source>
</evidence>
<evidence type="ECO:0000313" key="10">
    <source>
        <dbReference type="EMBL" id="CAL1677785.1"/>
    </source>
</evidence>
<keyword evidence="4" id="KW-0325">Glycoprotein</keyword>
<dbReference type="SUPFAM" id="SSF56968">
    <property type="entry name" value="Lipovitellin-phosvitin complex, beta-sheet shell regions"/>
    <property type="match status" value="2"/>
</dbReference>
<proteinExistence type="predicted"/>
<feature type="region of interest" description="Disordered" evidence="6">
    <location>
        <begin position="1757"/>
        <end position="1827"/>
    </location>
</feature>
<dbReference type="InterPro" id="IPR015816">
    <property type="entry name" value="Vitellinogen_b-sht_N"/>
</dbReference>
<keyword evidence="11" id="KW-1185">Reference proteome</keyword>
<sequence length="1908" mass="215611">MWSSHALFLIVCSVSLSLGSCSHQHAWDSRHEYKYLVQSQTLTTMDDQQRTSGIAMKGVLIVNPQSAYTLHARIPKLQYVRVNEQGPHELETKISQMSNEKFDDVPISGKPFEIAVKHGVIRDIMVDSDVPVWEVNLLKGIVGQLQVDTQGENSISSSSNQIPDDEEQPFASYKVMEDSVGGNCEVYYDIVPLSEDLLNDQPDLVPLPHLDQENQKPNFIEVRKTKDYQKCKQRQAYRFNQFGSPSWPNSSPKPSWSNSKQNDELVSQVSTNHMVLSGNLKRFTIQSSVMKSNIFVKPRGQDSAIGTVSSKVNLTLVERHNASEPMQLRTTANQLVSTGNLVYMYNNPFSQSGVRPRQPSVSRNSQQAQSSESSSSSSSSSEESHKSPKTFGRNNQQDDSSSSSSSSEEVNDNFLQPTPRLNEAPNNPFLPLFIGINGKSIHSSDKTDAVQLAASLAIQVVEGVQDPNVQEPDQTLEKFTMLQNLLRTMNTKQLIEVEQHVLESSKQNAKSDRWANIKEILYQIITQIGTGPALECIKKWLENKIVQGLDAAFIVSRIPKTCLTPTPQYVRAFYELISSPEVKNQNYLKVSGPIALAELLRNAQNNKKNYPVHSFGDMKIPNEDVREYISYLAQELKKAIEENNVTLIQTYIVALGYTAHPKVIEVFEPYLEGRQPVSTFQRLMMVNALSPLTATSPKFVRSVLYKIYSNIQEADEIRAAAFYNVIKSKPSLLTMIRMAQFTNYDQSDQVNSAVVTTINSLSRLSQWQALDMALKGRIAKRFLTHKRFHVANSRGHYADSTKNNDPVQRYYLETIQGHKTLPKYAHFEVDVENDNLDAFGMKFEYGMSNIQQLLQYYHQSFPENKQEGQKKSPAEKLVRALNIQPNDVEQFEGYLLTATTNEMQFYPFDKNVLQNLFENLKEHAQKHQQLNVNRLQNRDTAVSLSTESGLPFAYTIQRPILHQIEATNAEAENNKHSKIAKGTVNMLFASRIENRFGFTTPFEHQQYIGGIDRDYHVNVPMELKVETQPDKHQICLELKVNSKSSQQLKTQNQQVMHMSTVPFVTRHDILDVQPLHHNRNSQIAFASARSGVSQHRASYGAGVITVEMEFDKEAAETMNNRNIMKLLSPSNENDVHYKKVDVFLDSNAARRGIRLNIAHAKSSSDNANQQSEAPTSQTFTVIDGQPNSEARRQQFLTELNKAIQPADNNVWDVDVEYPTLQKQIRQVLTVGVGHNNVDEKYRTLVYWNTQSAADGNINYEALGTGNMKLSQKTPLNIENVLNREQQNNFDFNLQYGKKYSNGEKMHVNGNMLQSNDLRDKIKDSETVKLCQEESKQGKKGSQACQRAAVLARMKDRVKISTHVDPARHTSIVEKLINIISIVFGAEVVSVNQRQTGKSTIDIELKSSPSHDQADISISSSDIELTLSLHDPSHNAQSSLQTSSQLISQLPQLATEMSSQSSSGLSWQLASELLLQLPQLATEMSSQSSSGLSWQLASKLSQLSSRLPSQWSSKLLSLKKQVELAAQTPAEPASCTVGRSYVVTFDSAYYYLNDQDLWQVVFIPDPKSNSKLPNDEYIHLPKDSDVAILSREKDGEIQVRFYFGDKEVQFEKVNDNIRVSVDGRLGREYKKQNKQDITVYQDKQNGEIYMQIYELKDRSIKLHSGKYGIFAVYDGQHILLHAYDKYRNAIHGLCGNYDDDPVNDIRSPNNCVEQKSEKLSAMYTLIEDGQQGFTAKNKYNDTCVKNPHYQSNVISDVEAGRPPTASNWGYHSNTSYGRRPRVKGNKKSPKNSSNKNKNIPEVEHTNEYDPDQNPNQKPNKKNRTPLQYRTRVDEKHNEICFSIRPLPQCDQNSEPVETKVKTYAFYCTEKNQVSAQLLERIQQGANPDLSQKPVSKTETYTVPVACQAA</sequence>
<dbReference type="InterPro" id="IPR050733">
    <property type="entry name" value="Vitellogenin/Apolipophorin"/>
</dbReference>
<evidence type="ECO:0000259" key="8">
    <source>
        <dbReference type="PROSITE" id="PS51211"/>
    </source>
</evidence>
<evidence type="ECO:0000313" key="11">
    <source>
        <dbReference type="Proteomes" id="UP001497644"/>
    </source>
</evidence>
<evidence type="ECO:0000256" key="7">
    <source>
        <dbReference type="SAM" id="SignalP"/>
    </source>
</evidence>
<accession>A0AAV2NC52</accession>
<dbReference type="PANTHER" id="PTHR23345">
    <property type="entry name" value="VITELLOGENIN-RELATED"/>
    <property type="match status" value="1"/>
</dbReference>
<dbReference type="GO" id="GO:0045735">
    <property type="term" value="F:nutrient reservoir activity"/>
    <property type="evidence" value="ECO:0007669"/>
    <property type="project" value="UniProtKB-KW"/>
</dbReference>
<dbReference type="InterPro" id="IPR015819">
    <property type="entry name" value="Lipid_transp_b-sht_shell"/>
</dbReference>
<evidence type="ECO:0000256" key="4">
    <source>
        <dbReference type="ARBA" id="ARBA00023180"/>
    </source>
</evidence>
<feature type="compositionally biased region" description="Low complexity" evidence="6">
    <location>
        <begin position="370"/>
        <end position="381"/>
    </location>
</feature>
<reference evidence="10" key="1">
    <citation type="submission" date="2024-04" db="EMBL/GenBank/DDBJ databases">
        <authorList>
            <consortium name="Molecular Ecology Group"/>
        </authorList>
    </citation>
    <scope>NUCLEOTIDE SEQUENCE</scope>
</reference>
<feature type="compositionally biased region" description="Basic residues" evidence="6">
    <location>
        <begin position="1777"/>
        <end position="1788"/>
    </location>
</feature>
<dbReference type="InterPro" id="IPR001747">
    <property type="entry name" value="Vitellogenin_N"/>
</dbReference>
<dbReference type="PANTHER" id="PTHR23345:SF15">
    <property type="entry name" value="VITELLOGENIN 1-RELATED"/>
    <property type="match status" value="1"/>
</dbReference>
<feature type="region of interest" description="Disordered" evidence="6">
    <location>
        <begin position="241"/>
        <end position="263"/>
    </location>
</feature>
<dbReference type="Proteomes" id="UP001497644">
    <property type="component" value="Chromosome 13"/>
</dbReference>
<name>A0AAV2NC52_9HYME</name>
<keyword evidence="2" id="KW-0758">Storage protein</keyword>
<comment type="caution">
    <text evidence="5">Lacks conserved residue(s) required for the propagation of feature annotation.</text>
</comment>
<dbReference type="Pfam" id="PF01347">
    <property type="entry name" value="Vitellogenin_N"/>
    <property type="match status" value="1"/>
</dbReference>
<evidence type="ECO:0000256" key="5">
    <source>
        <dbReference type="PROSITE-ProRule" id="PRU00557"/>
    </source>
</evidence>
<dbReference type="Pfam" id="PF00094">
    <property type="entry name" value="VWD"/>
    <property type="match status" value="1"/>
</dbReference>
<dbReference type="SMART" id="SM00638">
    <property type="entry name" value="LPD_N"/>
    <property type="match status" value="1"/>
</dbReference>
<dbReference type="GO" id="GO:0005319">
    <property type="term" value="F:lipid transporter activity"/>
    <property type="evidence" value="ECO:0007669"/>
    <property type="project" value="InterPro"/>
</dbReference>
<protein>
    <recommendedName>
        <fullName evidence="12">Vitellogenin</fullName>
    </recommendedName>
</protein>
<dbReference type="FunFam" id="1.25.10.20:FF:000003">
    <property type="entry name" value="Vitellogenin C"/>
    <property type="match status" value="1"/>
</dbReference>
<feature type="domain" description="Vitellogenin" evidence="8">
    <location>
        <begin position="27"/>
        <end position="825"/>
    </location>
</feature>
<feature type="region of interest" description="Disordered" evidence="6">
    <location>
        <begin position="1160"/>
        <end position="1182"/>
    </location>
</feature>
<dbReference type="Gene3D" id="2.30.230.10">
    <property type="entry name" value="Lipovitellin, beta-sheet shell regions, chain A"/>
    <property type="match status" value="1"/>
</dbReference>
<organism evidence="10 11">
    <name type="scientific">Lasius platythorax</name>
    <dbReference type="NCBI Taxonomy" id="488582"/>
    <lineage>
        <taxon>Eukaryota</taxon>
        <taxon>Metazoa</taxon>
        <taxon>Ecdysozoa</taxon>
        <taxon>Arthropoda</taxon>
        <taxon>Hexapoda</taxon>
        <taxon>Insecta</taxon>
        <taxon>Pterygota</taxon>
        <taxon>Neoptera</taxon>
        <taxon>Endopterygota</taxon>
        <taxon>Hymenoptera</taxon>
        <taxon>Apocrita</taxon>
        <taxon>Aculeata</taxon>
        <taxon>Formicoidea</taxon>
        <taxon>Formicidae</taxon>
        <taxon>Formicinae</taxon>
        <taxon>Lasius</taxon>
        <taxon>Lasius</taxon>
    </lineage>
</organism>
<gene>
    <name evidence="10" type="ORF">LPLAT_LOCUS3749</name>
</gene>
<feature type="chain" id="PRO_5043685304" description="Vitellogenin" evidence="7">
    <location>
        <begin position="20"/>
        <end position="1908"/>
    </location>
</feature>
<dbReference type="InterPro" id="IPR001846">
    <property type="entry name" value="VWF_type-D"/>
</dbReference>
<dbReference type="EMBL" id="OZ034836">
    <property type="protein sequence ID" value="CAL1677785.1"/>
    <property type="molecule type" value="Genomic_DNA"/>
</dbReference>
<dbReference type="InterPro" id="IPR015255">
    <property type="entry name" value="Vitellinogen_open_b-sht"/>
</dbReference>
<feature type="region of interest" description="Disordered" evidence="6">
    <location>
        <begin position="347"/>
        <end position="423"/>
    </location>
</feature>
<feature type="compositionally biased region" description="Polar residues" evidence="6">
    <location>
        <begin position="1161"/>
        <end position="1182"/>
    </location>
</feature>
<keyword evidence="1 7" id="KW-0732">Signal</keyword>
<evidence type="ECO:0000256" key="3">
    <source>
        <dbReference type="ARBA" id="ARBA00023157"/>
    </source>
</evidence>
<dbReference type="SMART" id="SM01169">
    <property type="entry name" value="DUF1943"/>
    <property type="match status" value="1"/>
</dbReference>
<evidence type="ECO:0000256" key="1">
    <source>
        <dbReference type="ARBA" id="ARBA00022729"/>
    </source>
</evidence>
<dbReference type="PROSITE" id="PS51233">
    <property type="entry name" value="VWFD"/>
    <property type="match status" value="1"/>
</dbReference>
<feature type="compositionally biased region" description="Basic and acidic residues" evidence="6">
    <location>
        <begin position="1797"/>
        <end position="1806"/>
    </location>
</feature>
<keyword evidence="3" id="KW-1015">Disulfide bond</keyword>
<dbReference type="PROSITE" id="PS51211">
    <property type="entry name" value="VITELLOGENIN"/>
    <property type="match status" value="1"/>
</dbReference>
<feature type="compositionally biased region" description="Low complexity" evidence="6">
    <location>
        <begin position="244"/>
        <end position="260"/>
    </location>
</feature>
<feature type="compositionally biased region" description="Polar residues" evidence="6">
    <location>
        <begin position="347"/>
        <end position="369"/>
    </location>
</feature>